<accession>A0A2B8B340</accession>
<dbReference type="RefSeq" id="WP_098738398.1">
    <property type="nucleotide sequence ID" value="NZ_PDKW01000042.1"/>
</dbReference>
<evidence type="ECO:0000313" key="3">
    <source>
        <dbReference type="EMBL" id="PGH55684.1"/>
    </source>
</evidence>
<sequence>MATMNVSLPSEMVDFVEHEVATGGYASSSEVVREALRLLQRDRAQEQEKIAILRREVAAGLAAAAQGDFSSRSALDIAEQVARE</sequence>
<keyword evidence="4" id="KW-1185">Reference proteome</keyword>
<dbReference type="PANTHER" id="PTHR36582:SF2">
    <property type="entry name" value="ANTITOXIN PARD"/>
    <property type="match status" value="1"/>
</dbReference>
<dbReference type="EMBL" id="PDKW01000042">
    <property type="protein sequence ID" value="PGH55684.1"/>
    <property type="molecule type" value="Genomic_DNA"/>
</dbReference>
<evidence type="ECO:0000256" key="2">
    <source>
        <dbReference type="ARBA" id="ARBA00022649"/>
    </source>
</evidence>
<dbReference type="Proteomes" id="UP000225379">
    <property type="component" value="Unassembled WGS sequence"/>
</dbReference>
<name>A0A2B8B340_9PROT</name>
<dbReference type="AlphaFoldDB" id="A0A2B8B340"/>
<dbReference type="InterPro" id="IPR038296">
    <property type="entry name" value="ParD_sf"/>
</dbReference>
<dbReference type="PANTHER" id="PTHR36582">
    <property type="entry name" value="ANTITOXIN PARD"/>
    <property type="match status" value="1"/>
</dbReference>
<gene>
    <name evidence="3" type="ORF">CRT60_20635</name>
</gene>
<dbReference type="NCBIfam" id="TIGR02606">
    <property type="entry name" value="antidote_CC2985"/>
    <property type="match status" value="1"/>
</dbReference>
<evidence type="ECO:0000256" key="1">
    <source>
        <dbReference type="ARBA" id="ARBA00008580"/>
    </source>
</evidence>
<reference evidence="4" key="1">
    <citation type="submission" date="2017-10" db="EMBL/GenBank/DDBJ databases">
        <authorList>
            <person name="Kravchenko I.K."/>
            <person name="Grouzdev D.S."/>
        </authorList>
    </citation>
    <scope>NUCLEOTIDE SEQUENCE [LARGE SCALE GENOMIC DNA]</scope>
    <source>
        <strain evidence="4">B2</strain>
    </source>
</reference>
<evidence type="ECO:0000313" key="4">
    <source>
        <dbReference type="Proteomes" id="UP000225379"/>
    </source>
</evidence>
<dbReference type="InterPro" id="IPR022789">
    <property type="entry name" value="ParD"/>
</dbReference>
<dbReference type="Pfam" id="PF03693">
    <property type="entry name" value="ParD_antitoxin"/>
    <property type="match status" value="1"/>
</dbReference>
<keyword evidence="2" id="KW-1277">Toxin-antitoxin system</keyword>
<protein>
    <submittedName>
        <fullName evidence="3">Type II toxin-antitoxin system ParD family antitoxin</fullName>
    </submittedName>
</protein>
<dbReference type="CDD" id="cd22231">
    <property type="entry name" value="RHH_NikR_HicB-like"/>
    <property type="match status" value="1"/>
</dbReference>
<dbReference type="OrthoDB" id="514770at2"/>
<dbReference type="SUPFAM" id="SSF47598">
    <property type="entry name" value="Ribbon-helix-helix"/>
    <property type="match status" value="1"/>
</dbReference>
<comment type="caution">
    <text evidence="3">The sequence shown here is derived from an EMBL/GenBank/DDBJ whole genome shotgun (WGS) entry which is preliminary data.</text>
</comment>
<dbReference type="Gene3D" id="6.10.10.120">
    <property type="entry name" value="Antitoxin ParD1-like"/>
    <property type="match status" value="1"/>
</dbReference>
<dbReference type="InterPro" id="IPR010985">
    <property type="entry name" value="Ribbon_hlx_hlx"/>
</dbReference>
<dbReference type="GO" id="GO:0006355">
    <property type="term" value="P:regulation of DNA-templated transcription"/>
    <property type="evidence" value="ECO:0007669"/>
    <property type="project" value="InterPro"/>
</dbReference>
<comment type="similarity">
    <text evidence="1">Belongs to the ParD antitoxin family.</text>
</comment>
<organism evidence="3 4">
    <name type="scientific">Azospirillum palustre</name>
    <dbReference type="NCBI Taxonomy" id="2044885"/>
    <lineage>
        <taxon>Bacteria</taxon>
        <taxon>Pseudomonadati</taxon>
        <taxon>Pseudomonadota</taxon>
        <taxon>Alphaproteobacteria</taxon>
        <taxon>Rhodospirillales</taxon>
        <taxon>Azospirillaceae</taxon>
        <taxon>Azospirillum</taxon>
    </lineage>
</organism>
<proteinExistence type="inferred from homology"/>